<proteinExistence type="predicted"/>
<keyword evidence="2" id="KW-1185">Reference proteome</keyword>
<gene>
    <name evidence="1" type="ORF">Pfl04_26500</name>
</gene>
<evidence type="ECO:0000313" key="2">
    <source>
        <dbReference type="Proteomes" id="UP000653674"/>
    </source>
</evidence>
<organism evidence="1 2">
    <name type="scientific">Planosporangium flavigriseum</name>
    <dbReference type="NCBI Taxonomy" id="373681"/>
    <lineage>
        <taxon>Bacteria</taxon>
        <taxon>Bacillati</taxon>
        <taxon>Actinomycetota</taxon>
        <taxon>Actinomycetes</taxon>
        <taxon>Micromonosporales</taxon>
        <taxon>Micromonosporaceae</taxon>
        <taxon>Planosporangium</taxon>
    </lineage>
</organism>
<dbReference type="Proteomes" id="UP000653674">
    <property type="component" value="Unassembled WGS sequence"/>
</dbReference>
<name>A0A8J3PNR6_9ACTN</name>
<reference evidence="1" key="1">
    <citation type="submission" date="2021-01" db="EMBL/GenBank/DDBJ databases">
        <title>Whole genome shotgun sequence of Planosporangium flavigriseum NBRC 105377.</title>
        <authorList>
            <person name="Komaki H."/>
            <person name="Tamura T."/>
        </authorList>
    </citation>
    <scope>NUCLEOTIDE SEQUENCE</scope>
    <source>
        <strain evidence="1">NBRC 105377</strain>
    </source>
</reference>
<dbReference type="AlphaFoldDB" id="A0A8J3PNR6"/>
<sequence length="76" mass="8369">MRNTPVDITAAPRAVIGATAGLIYRVGRSVLGENRIPTAQDNARAAVSADRQRAQERAELERWLANVRQRRTSTTP</sequence>
<dbReference type="EMBL" id="BONU01000016">
    <property type="protein sequence ID" value="GIG74246.1"/>
    <property type="molecule type" value="Genomic_DNA"/>
</dbReference>
<protein>
    <submittedName>
        <fullName evidence="1">Uncharacterized protein</fullName>
    </submittedName>
</protein>
<dbReference type="RefSeq" id="WP_168074170.1">
    <property type="nucleotide sequence ID" value="NZ_BONU01000016.1"/>
</dbReference>
<accession>A0A8J3PNR6</accession>
<comment type="caution">
    <text evidence="1">The sequence shown here is derived from an EMBL/GenBank/DDBJ whole genome shotgun (WGS) entry which is preliminary data.</text>
</comment>
<evidence type="ECO:0000313" key="1">
    <source>
        <dbReference type="EMBL" id="GIG74246.1"/>
    </source>
</evidence>